<dbReference type="PANTHER" id="PTHR43649">
    <property type="entry name" value="ARABINOSE-BINDING PROTEIN-RELATED"/>
    <property type="match status" value="1"/>
</dbReference>
<name>A0AA41FAM1_9FIRM</name>
<keyword evidence="5" id="KW-0449">Lipoprotein</keyword>
<dbReference type="SUPFAM" id="SSF53850">
    <property type="entry name" value="Periplasmic binding protein-like II"/>
    <property type="match status" value="1"/>
</dbReference>
<dbReference type="PANTHER" id="PTHR43649:SF33">
    <property type="entry name" value="POLYGALACTURONAN_RHAMNOGALACTURONAN-BINDING PROTEIN YTCQ"/>
    <property type="match status" value="1"/>
</dbReference>
<dbReference type="Proteomes" id="UP000708338">
    <property type="component" value="Unassembled WGS sequence"/>
</dbReference>
<proteinExistence type="predicted"/>
<evidence type="ECO:0000256" key="2">
    <source>
        <dbReference type="ARBA" id="ARBA00022729"/>
    </source>
</evidence>
<dbReference type="EMBL" id="WQPS01000003">
    <property type="protein sequence ID" value="MBT9808341.1"/>
    <property type="molecule type" value="Genomic_DNA"/>
</dbReference>
<dbReference type="InterPro" id="IPR050490">
    <property type="entry name" value="Bact_solute-bd_prot1"/>
</dbReference>
<keyword evidence="2" id="KW-0732">Signal</keyword>
<dbReference type="AlphaFoldDB" id="A0AA41FAM1"/>
<dbReference type="InterPro" id="IPR006059">
    <property type="entry name" value="SBP"/>
</dbReference>
<comment type="caution">
    <text evidence="6">The sequence shown here is derived from an EMBL/GenBank/DDBJ whole genome shotgun (WGS) entry which is preliminary data.</text>
</comment>
<keyword evidence="1" id="KW-1003">Cell membrane</keyword>
<evidence type="ECO:0000256" key="4">
    <source>
        <dbReference type="ARBA" id="ARBA00023139"/>
    </source>
</evidence>
<evidence type="ECO:0000256" key="3">
    <source>
        <dbReference type="ARBA" id="ARBA00023136"/>
    </source>
</evidence>
<evidence type="ECO:0000256" key="1">
    <source>
        <dbReference type="ARBA" id="ARBA00022475"/>
    </source>
</evidence>
<dbReference type="Gene3D" id="3.40.190.10">
    <property type="entry name" value="Periplasmic binding protein-like II"/>
    <property type="match status" value="2"/>
</dbReference>
<evidence type="ECO:0000313" key="7">
    <source>
        <dbReference type="Proteomes" id="UP000708338"/>
    </source>
</evidence>
<evidence type="ECO:0000256" key="5">
    <source>
        <dbReference type="ARBA" id="ARBA00023288"/>
    </source>
</evidence>
<reference evidence="6" key="1">
    <citation type="journal article" date="2021" name="Gut Microbes">
        <title>A synthetic consortium of 100 gut commensals modulates the composition and function in a colon model of the microbiome of elderly subjects.</title>
        <authorList>
            <person name="Perez M."/>
            <person name="Ntemiri A."/>
            <person name="Tan H."/>
            <person name="Harris H.M.B."/>
            <person name="Roager H.M."/>
            <person name="Ribiere C."/>
            <person name="O'Toole P.W."/>
        </authorList>
    </citation>
    <scope>NUCLEOTIDE SEQUENCE</scope>
    <source>
        <strain evidence="6">MCC335</strain>
    </source>
</reference>
<accession>A0AA41FAM1</accession>
<keyword evidence="4" id="KW-0564">Palmitate</keyword>
<keyword evidence="3" id="KW-0472">Membrane</keyword>
<sequence length="470" mass="53410">MIPVMPGCPYPDQRQPIKWQGAENKKMKNRVKRGLAAVAACVIVSLCGCSQSVQVPETDARTEAGLEKIKLKVFYSRDDITWSLVMDDLCSKFENENPDIDLELQDGGSGIYEESLKVKEALNEFPDLFEIQNVDGYVANDRLGPIPPSVSSLIEEPVYRNGTVYTVPLYTTTYGIIYNQVLFKKYHLQAPQTYEEFLEICRTLSSHGVVPLMCGGTKEDSIAYWLNYFYQKNVLPRAGEQGIRSADFTAPGYMDMLGDFERLMDSRYVLKDSVYMNDSQIISQFLDSQVAMYYTKPSFIANIILADPDCMSSTKDNMGVEIEDDSSTVRLAWFFVPTGNGDMVATREIGSQLAISKECAQDPARYQAAERFLKFLFEDENYRGILKSMYGFQTTKKRVLYPAPSVQQYLIIDYRYARKEESFLDADHISGSFRGELSKALYLLLGHSMTVEETARYLNTKWSETSEKEK</sequence>
<dbReference type="Pfam" id="PF01547">
    <property type="entry name" value="SBP_bac_1"/>
    <property type="match status" value="1"/>
</dbReference>
<evidence type="ECO:0000313" key="6">
    <source>
        <dbReference type="EMBL" id="MBT9808341.1"/>
    </source>
</evidence>
<organism evidence="6 7">
    <name type="scientific">Enterocloster citroniae</name>
    <dbReference type="NCBI Taxonomy" id="358743"/>
    <lineage>
        <taxon>Bacteria</taxon>
        <taxon>Bacillati</taxon>
        <taxon>Bacillota</taxon>
        <taxon>Clostridia</taxon>
        <taxon>Lachnospirales</taxon>
        <taxon>Lachnospiraceae</taxon>
        <taxon>Enterocloster</taxon>
    </lineage>
</organism>
<gene>
    <name evidence="6" type="ORF">GPL26_01625</name>
</gene>
<protein>
    <submittedName>
        <fullName evidence="6">Extracellular solute-binding protein</fullName>
    </submittedName>
</protein>